<protein>
    <submittedName>
        <fullName evidence="1">QueD-like protein</fullName>
    </submittedName>
</protein>
<sequence>MQIASPLTNELQLGSRLNSAIEHDRRGEFGLLLAMLSADTRDMAQFQFDKDLNVEQKLYKKFELPQQQKLCDDLSTDMKHIDNSTIYRQQSLRQFQLQQCLTPEALVIRGKHSDEIAQVLANASYLTQQKYQNDLQSITFEEDMHFIEQLERQRQISNTMIRIEA</sequence>
<keyword evidence="2" id="KW-1185">Reference proteome</keyword>
<evidence type="ECO:0000313" key="2">
    <source>
        <dbReference type="Proteomes" id="UP000502608"/>
    </source>
</evidence>
<dbReference type="InterPro" id="IPR021879">
    <property type="entry name" value="VC2046_fam"/>
</dbReference>
<dbReference type="EMBL" id="CP050313">
    <property type="protein sequence ID" value="QIR14515.1"/>
    <property type="molecule type" value="Genomic_DNA"/>
</dbReference>
<accession>A0A6G9QKC4</accession>
<organism evidence="1 2">
    <name type="scientific">Shewanella aestuarii</name>
    <dbReference type="NCBI Taxonomy" id="1028752"/>
    <lineage>
        <taxon>Bacteria</taxon>
        <taxon>Pseudomonadati</taxon>
        <taxon>Pseudomonadota</taxon>
        <taxon>Gammaproteobacteria</taxon>
        <taxon>Alteromonadales</taxon>
        <taxon>Shewanellaceae</taxon>
        <taxon>Shewanella</taxon>
    </lineage>
</organism>
<dbReference type="KEGG" id="saes:HBH39_08470"/>
<dbReference type="Pfam" id="PF11993">
    <property type="entry name" value="VC2046"/>
    <property type="match status" value="1"/>
</dbReference>
<dbReference type="RefSeq" id="WP_167677348.1">
    <property type="nucleotide sequence ID" value="NZ_CP050313.1"/>
</dbReference>
<name>A0A6G9QKC4_9GAMM</name>
<proteinExistence type="predicted"/>
<reference evidence="1 2" key="1">
    <citation type="submission" date="2020-03" db="EMBL/GenBank/DDBJ databases">
        <title>Complete genome sequence of Shewanella sp.</title>
        <authorList>
            <person name="Kim Y.-S."/>
            <person name="Kim S.-J."/>
            <person name="Jung H.-K."/>
            <person name="Kim K.-H."/>
        </authorList>
    </citation>
    <scope>NUCLEOTIDE SEQUENCE [LARGE SCALE GENOMIC DNA]</scope>
    <source>
        <strain evidence="1 2">PN3F2</strain>
    </source>
</reference>
<dbReference type="Proteomes" id="UP000502608">
    <property type="component" value="Chromosome"/>
</dbReference>
<evidence type="ECO:0000313" key="1">
    <source>
        <dbReference type="EMBL" id="QIR14515.1"/>
    </source>
</evidence>
<gene>
    <name evidence="1" type="ORF">HBH39_08470</name>
</gene>
<dbReference type="AlphaFoldDB" id="A0A6G9QKC4"/>